<keyword evidence="1" id="KW-0472">Membrane</keyword>
<evidence type="ECO:0000313" key="3">
    <source>
        <dbReference type="Proteomes" id="UP000026962"/>
    </source>
</evidence>
<sequence length="63" mass="7085">MLMAGTSHYLSAPGRHNSRRNRKVLLYLIAHWGLILALISAGTVDKCPDTKWNSTTIKHVAIW</sequence>
<protein>
    <submittedName>
        <fullName evidence="2">Uncharacterized protein</fullName>
    </submittedName>
</protein>
<dbReference type="Gramene" id="OPUNC08G01520.1">
    <property type="protein sequence ID" value="OPUNC08G01520.1"/>
    <property type="gene ID" value="OPUNC08G01520"/>
</dbReference>
<keyword evidence="1" id="KW-0812">Transmembrane</keyword>
<evidence type="ECO:0000256" key="1">
    <source>
        <dbReference type="SAM" id="Phobius"/>
    </source>
</evidence>
<keyword evidence="1" id="KW-1133">Transmembrane helix</keyword>
<keyword evidence="3" id="KW-1185">Reference proteome</keyword>
<accession>A0A0E0LQT3</accession>
<organism evidence="2">
    <name type="scientific">Oryza punctata</name>
    <name type="common">Red rice</name>
    <dbReference type="NCBI Taxonomy" id="4537"/>
    <lineage>
        <taxon>Eukaryota</taxon>
        <taxon>Viridiplantae</taxon>
        <taxon>Streptophyta</taxon>
        <taxon>Embryophyta</taxon>
        <taxon>Tracheophyta</taxon>
        <taxon>Spermatophyta</taxon>
        <taxon>Magnoliopsida</taxon>
        <taxon>Liliopsida</taxon>
        <taxon>Poales</taxon>
        <taxon>Poaceae</taxon>
        <taxon>BOP clade</taxon>
        <taxon>Oryzoideae</taxon>
        <taxon>Oryzeae</taxon>
        <taxon>Oryzinae</taxon>
        <taxon>Oryza</taxon>
    </lineage>
</organism>
<name>A0A0E0LQT3_ORYPU</name>
<dbReference type="Proteomes" id="UP000026962">
    <property type="component" value="Chromosome 8"/>
</dbReference>
<dbReference type="AlphaFoldDB" id="A0A0E0LQT3"/>
<dbReference type="EnsemblPlants" id="OPUNC08G01520.1">
    <property type="protein sequence ID" value="OPUNC08G01520.1"/>
    <property type="gene ID" value="OPUNC08G01520"/>
</dbReference>
<dbReference type="HOGENOM" id="CLU_2889773_0_0_1"/>
<reference evidence="2" key="2">
    <citation type="submission" date="2018-05" db="EMBL/GenBank/DDBJ databases">
        <title>OpunRS2 (Oryza punctata Reference Sequence Version 2).</title>
        <authorList>
            <person name="Zhang J."/>
            <person name="Kudrna D."/>
            <person name="Lee S."/>
            <person name="Talag J."/>
            <person name="Welchert J."/>
            <person name="Wing R.A."/>
        </authorList>
    </citation>
    <scope>NUCLEOTIDE SEQUENCE [LARGE SCALE GENOMIC DNA]</scope>
</reference>
<feature type="transmembrane region" description="Helical" evidence="1">
    <location>
        <begin position="24"/>
        <end position="44"/>
    </location>
</feature>
<proteinExistence type="predicted"/>
<evidence type="ECO:0000313" key="2">
    <source>
        <dbReference type="EnsemblPlants" id="OPUNC08G01520.1"/>
    </source>
</evidence>
<reference evidence="2" key="1">
    <citation type="submission" date="2015-04" db="UniProtKB">
        <authorList>
            <consortium name="EnsemblPlants"/>
        </authorList>
    </citation>
    <scope>IDENTIFICATION</scope>
</reference>